<reference evidence="3" key="1">
    <citation type="submission" date="2017-12" db="EMBL/GenBank/DDBJ databases">
        <title>Improved Draft Genome Sequence of Microcystis aeruginosa NIES-298, a Microcystin-Producing Cyanobacterium from Lake Kasumigaura, Japan.</title>
        <authorList>
            <person name="Yamaguchi H."/>
            <person name="Suzuki S."/>
            <person name="Kawachi M."/>
        </authorList>
    </citation>
    <scope>NUCLEOTIDE SEQUENCE [LARGE SCALE GENOMIC DNA]</scope>
    <source>
        <strain evidence="3">NIES-298</strain>
    </source>
</reference>
<dbReference type="InterPro" id="IPR029044">
    <property type="entry name" value="Nucleotide-diphossugar_trans"/>
</dbReference>
<dbReference type="RefSeq" id="WP_016516562.1">
    <property type="nucleotide sequence ID" value="NZ_BEIU01000016.1"/>
</dbReference>
<name>A0A2H6BMI2_MICAE</name>
<evidence type="ECO:0000259" key="1">
    <source>
        <dbReference type="Pfam" id="PF00535"/>
    </source>
</evidence>
<evidence type="ECO:0000313" key="3">
    <source>
        <dbReference type="Proteomes" id="UP000236321"/>
    </source>
</evidence>
<organism evidence="2 3">
    <name type="scientific">Microcystis aeruginosa NIES-298</name>
    <dbReference type="NCBI Taxonomy" id="449468"/>
    <lineage>
        <taxon>Bacteria</taxon>
        <taxon>Bacillati</taxon>
        <taxon>Cyanobacteriota</taxon>
        <taxon>Cyanophyceae</taxon>
        <taxon>Oscillatoriophycideae</taxon>
        <taxon>Chroococcales</taxon>
        <taxon>Microcystaceae</taxon>
        <taxon>Microcystis</taxon>
    </lineage>
</organism>
<dbReference type="EMBL" id="BEYQ01000001">
    <property type="protein sequence ID" value="GBD51384.1"/>
    <property type="molecule type" value="Genomic_DNA"/>
</dbReference>
<accession>A0A2H6BMI2</accession>
<dbReference type="AlphaFoldDB" id="A0A2H6BMI2"/>
<comment type="caution">
    <text evidence="2">The sequence shown here is derived from an EMBL/GenBank/DDBJ whole genome shotgun (WGS) entry which is preliminary data.</text>
</comment>
<feature type="domain" description="Glycosyltransferase 2-like" evidence="1">
    <location>
        <begin position="51"/>
        <end position="109"/>
    </location>
</feature>
<dbReference type="Pfam" id="PF00535">
    <property type="entry name" value="Glycos_transf_2"/>
    <property type="match status" value="1"/>
</dbReference>
<gene>
    <name evidence="2" type="ORF">BGM30_04770</name>
</gene>
<evidence type="ECO:0000313" key="2">
    <source>
        <dbReference type="EMBL" id="GBD51384.1"/>
    </source>
</evidence>
<sequence>MLASFNQPILSIISPTIGNFSEYWLQQLLSVQGNVEFILVYPPGTTAAFITDPRVKILYSLYKGETPQRAFGLMNATGQYILALDDDDFVHPDVVSLTLEYFEKFPQSWMLRLFKEKINYLDEEKIKRPWQQLPSLEQLRIARKREDSYQDLIEVPIAPLENHFDIKVALWPYAKRKDIHGSHVEPFNNTIWKSPAVKEALTEMFQGTRMAELLTWLPLWGLDRAIGLYIQAKFFQTGACIGHWMPEPGQIRYIVRPYSLKTVRLLVLVEMLLVKQFPQYGYFWNLFFEEFYNGVKIKIRQIFKKLN</sequence>
<dbReference type="Gene3D" id="3.90.550.10">
    <property type="entry name" value="Spore Coat Polysaccharide Biosynthesis Protein SpsA, Chain A"/>
    <property type="match status" value="1"/>
</dbReference>
<dbReference type="SUPFAM" id="SSF53448">
    <property type="entry name" value="Nucleotide-diphospho-sugar transferases"/>
    <property type="match status" value="1"/>
</dbReference>
<protein>
    <recommendedName>
        <fullName evidence="1">Glycosyltransferase 2-like domain-containing protein</fullName>
    </recommendedName>
</protein>
<proteinExistence type="predicted"/>
<dbReference type="CDD" id="cd00761">
    <property type="entry name" value="Glyco_tranf_GTA_type"/>
    <property type="match status" value="1"/>
</dbReference>
<dbReference type="Proteomes" id="UP000236321">
    <property type="component" value="Unassembled WGS sequence"/>
</dbReference>
<dbReference type="InterPro" id="IPR001173">
    <property type="entry name" value="Glyco_trans_2-like"/>
</dbReference>